<comment type="similarity">
    <text evidence="4">Belongs to the MqnA/MqnD family. MqnD subfamily.</text>
</comment>
<dbReference type="EMBL" id="SJPT01000005">
    <property type="protein sequence ID" value="TWU22412.1"/>
    <property type="molecule type" value="Genomic_DNA"/>
</dbReference>
<feature type="active site" description="Proton acceptor" evidence="4">
    <location>
        <position position="152"/>
    </location>
</feature>
<evidence type="ECO:0000256" key="4">
    <source>
        <dbReference type="HAMAP-Rule" id="MF_00996"/>
    </source>
</evidence>
<name>A0A5C6CE86_9BACT</name>
<dbReference type="Gene3D" id="3.40.190.10">
    <property type="entry name" value="Periplasmic binding protein-like II"/>
    <property type="match status" value="2"/>
</dbReference>
<dbReference type="InterPro" id="IPR003773">
    <property type="entry name" value="Menaquinone_biosynth"/>
</dbReference>
<dbReference type="AlphaFoldDB" id="A0A5C6CE86"/>
<comment type="caution">
    <text evidence="5">The sequence shown here is derived from an EMBL/GenBank/DDBJ whole genome shotgun (WGS) entry which is preliminary data.</text>
</comment>
<dbReference type="GO" id="GO:0009234">
    <property type="term" value="P:menaquinone biosynthetic process"/>
    <property type="evidence" value="ECO:0007669"/>
    <property type="project" value="UniProtKB-UniRule"/>
</dbReference>
<dbReference type="GO" id="GO:0016830">
    <property type="term" value="F:carbon-carbon lyase activity"/>
    <property type="evidence" value="ECO:0007669"/>
    <property type="project" value="UniProtKB-UniRule"/>
</dbReference>
<dbReference type="CDD" id="cd13635">
    <property type="entry name" value="PBP2_Ttha1568_Mqnd"/>
    <property type="match status" value="1"/>
</dbReference>
<keyword evidence="6" id="KW-1185">Reference proteome</keyword>
<keyword evidence="2 4" id="KW-0474">Menaquinone biosynthesis</keyword>
<protein>
    <recommendedName>
        <fullName evidence="4">1,4-dihydroxy-6-naphtoate synthase</fullName>
        <ecNumber evidence="4">4.1.99.29</ecNumber>
    </recommendedName>
    <alternativeName>
        <fullName evidence="4">Menaquinone biosynthetic enzyme MqnD</fullName>
    </alternativeName>
</protein>
<reference evidence="5 6" key="1">
    <citation type="submission" date="2019-02" db="EMBL/GenBank/DDBJ databases">
        <title>Deep-cultivation of Planctomycetes and their phenomic and genomic characterization uncovers novel biology.</title>
        <authorList>
            <person name="Wiegand S."/>
            <person name="Jogler M."/>
            <person name="Boedeker C."/>
            <person name="Pinto D."/>
            <person name="Vollmers J."/>
            <person name="Rivas-Marin E."/>
            <person name="Kohn T."/>
            <person name="Peeters S.H."/>
            <person name="Heuer A."/>
            <person name="Rast P."/>
            <person name="Oberbeckmann S."/>
            <person name="Bunk B."/>
            <person name="Jeske O."/>
            <person name="Meyerdierks A."/>
            <person name="Storesund J.E."/>
            <person name="Kallscheuer N."/>
            <person name="Luecker S."/>
            <person name="Lage O.M."/>
            <person name="Pohl T."/>
            <person name="Merkel B.J."/>
            <person name="Hornburger P."/>
            <person name="Mueller R.-W."/>
            <person name="Bruemmer F."/>
            <person name="Labrenz M."/>
            <person name="Spormann A.M."/>
            <person name="Op Den Camp H."/>
            <person name="Overmann J."/>
            <person name="Amann R."/>
            <person name="Jetten M.S.M."/>
            <person name="Mascher T."/>
            <person name="Medema M.H."/>
            <person name="Devos D.P."/>
            <person name="Kaster A.-K."/>
            <person name="Ovreas L."/>
            <person name="Rohde M."/>
            <person name="Galperin M.Y."/>
            <person name="Jogler C."/>
        </authorList>
    </citation>
    <scope>NUCLEOTIDE SEQUENCE [LARGE SCALE GENOMIC DNA]</scope>
    <source>
        <strain evidence="5 6">Pla52o</strain>
    </source>
</reference>
<dbReference type="SUPFAM" id="SSF53850">
    <property type="entry name" value="Periplasmic binding protein-like II"/>
    <property type="match status" value="1"/>
</dbReference>
<sequence>MNRPIELGISTCPNDTFAFHALMNRLVDWRGLDFHVRLLDIQQLNDGLFRNEFDVAKTSFHAALLLSEETVVLPSGSAMGFGVGPLLLSSASKPTATPGDADLTTLCPGEHTTATLLLRIFYPNATHIKQVVFSEIMPMLQRGEADFGVCIHEGRFTWQDQGLGLVEDLGERWETECKAPLPLGGIVARRVLPPEVIANAQQVIHDSIEFAMANRKVALPTMRKYAQEFSDEVLMKHVDLYVNEWTRDLGDVGRHAITMLSRRAREAGIGTEKAIEIFQMPTVKR</sequence>
<keyword evidence="3 4" id="KW-0456">Lyase</keyword>
<dbReference type="PANTHER" id="PTHR37167">
    <property type="entry name" value="1,4-DIHYDROXY-6-NAPHTOATE SYNTHASE"/>
    <property type="match status" value="1"/>
</dbReference>
<dbReference type="Proteomes" id="UP000316304">
    <property type="component" value="Unassembled WGS sequence"/>
</dbReference>
<dbReference type="OrthoDB" id="9809439at2"/>
<feature type="binding site" evidence="4">
    <location>
        <begin position="113"/>
        <end position="114"/>
    </location>
    <ligand>
        <name>substrate</name>
    </ligand>
</feature>
<evidence type="ECO:0000256" key="1">
    <source>
        <dbReference type="ARBA" id="ARBA00004863"/>
    </source>
</evidence>
<dbReference type="HAMAP" id="MF_00996">
    <property type="entry name" value="MqnD"/>
    <property type="match status" value="1"/>
</dbReference>
<dbReference type="InterPro" id="IPR030869">
    <property type="entry name" value="MqnD"/>
</dbReference>
<accession>A0A5C6CE86</accession>
<comment type="catalytic activity">
    <reaction evidence="4">
        <text>cyclic dehypoxanthinylfutalosinate = 1,4-dihydroxy-6-naphthoate + dihydroxyacetone</text>
        <dbReference type="Rhea" id="RHEA:33087"/>
        <dbReference type="ChEBI" id="CHEBI:16016"/>
        <dbReference type="ChEBI" id="CHEBI:64254"/>
        <dbReference type="ChEBI" id="CHEBI:64270"/>
        <dbReference type="EC" id="4.1.99.29"/>
    </reaction>
</comment>
<gene>
    <name evidence="4 5" type="primary">mqnD</name>
    <name evidence="5" type="ORF">Pla52o_34680</name>
</gene>
<dbReference type="PANTHER" id="PTHR37167:SF1">
    <property type="entry name" value="1,4-DIHYDROXY-6-NAPHTOATE SYNTHASE"/>
    <property type="match status" value="1"/>
</dbReference>
<comment type="function">
    <text evidence="4">Catalyzes the conversion of cyclic dehypoxanthine futalosine (cyclic DHFL) into 1,4-dihydroxy-6-naphthoate, a step in the biosynthesis of menaquinone (MK, vitamin K2).</text>
</comment>
<dbReference type="RefSeq" id="WP_146595580.1">
    <property type="nucleotide sequence ID" value="NZ_SJPT01000005.1"/>
</dbReference>
<dbReference type="UniPathway" id="UPA00079"/>
<proteinExistence type="inferred from homology"/>
<organism evidence="5 6">
    <name type="scientific">Novipirellula galeiformis</name>
    <dbReference type="NCBI Taxonomy" id="2528004"/>
    <lineage>
        <taxon>Bacteria</taxon>
        <taxon>Pseudomonadati</taxon>
        <taxon>Planctomycetota</taxon>
        <taxon>Planctomycetia</taxon>
        <taxon>Pirellulales</taxon>
        <taxon>Pirellulaceae</taxon>
        <taxon>Novipirellula</taxon>
    </lineage>
</organism>
<dbReference type="EC" id="4.1.99.29" evidence="4"/>
<evidence type="ECO:0000313" key="5">
    <source>
        <dbReference type="EMBL" id="TWU22412.1"/>
    </source>
</evidence>
<dbReference type="Pfam" id="PF02621">
    <property type="entry name" value="VitK2_biosynth"/>
    <property type="match status" value="1"/>
</dbReference>
<evidence type="ECO:0000256" key="2">
    <source>
        <dbReference type="ARBA" id="ARBA00022428"/>
    </source>
</evidence>
<evidence type="ECO:0000313" key="6">
    <source>
        <dbReference type="Proteomes" id="UP000316304"/>
    </source>
</evidence>
<comment type="caution">
    <text evidence="4">Lacks conserved residue(s) required for the propagation of feature annotation.</text>
</comment>
<comment type="pathway">
    <text evidence="1 4">Quinol/quinone metabolism; menaquinone biosynthesis.</text>
</comment>
<evidence type="ECO:0000256" key="3">
    <source>
        <dbReference type="ARBA" id="ARBA00023239"/>
    </source>
</evidence>